<dbReference type="Pfam" id="PF00331">
    <property type="entry name" value="Glyco_hydro_10"/>
    <property type="match status" value="1"/>
</dbReference>
<keyword evidence="3 10" id="KW-0858">Xylan degradation</keyword>
<dbReference type="InterPro" id="IPR001000">
    <property type="entry name" value="GH10_dom"/>
</dbReference>
<comment type="similarity">
    <text evidence="8">Belongs to the glycosyl hydrolase 10 (cellulase F) family.</text>
</comment>
<evidence type="ECO:0000256" key="4">
    <source>
        <dbReference type="ARBA" id="ARBA00022801"/>
    </source>
</evidence>
<dbReference type="SMART" id="SM00633">
    <property type="entry name" value="Glyco_10"/>
    <property type="match status" value="1"/>
</dbReference>
<dbReference type="PROSITE" id="PS51760">
    <property type="entry name" value="GH10_2"/>
    <property type="match status" value="1"/>
</dbReference>
<dbReference type="Gene3D" id="3.20.20.80">
    <property type="entry name" value="Glycosidases"/>
    <property type="match status" value="1"/>
</dbReference>
<comment type="catalytic activity">
    <reaction evidence="1 8">
        <text>Endohydrolysis of (1-&gt;4)-beta-D-xylosidic linkages in xylans.</text>
        <dbReference type="EC" id="3.2.1.8"/>
    </reaction>
</comment>
<dbReference type="CAZy" id="GH10">
    <property type="family name" value="Glycoside Hydrolase Family 10"/>
</dbReference>
<dbReference type="SUPFAM" id="SSF51445">
    <property type="entry name" value="(Trans)glycosidases"/>
    <property type="match status" value="1"/>
</dbReference>
<evidence type="ECO:0000256" key="3">
    <source>
        <dbReference type="ARBA" id="ARBA00022651"/>
    </source>
</evidence>
<dbReference type="PANTHER" id="PTHR31490:SF90">
    <property type="entry name" value="ENDO-1,4-BETA-XYLANASE A"/>
    <property type="match status" value="1"/>
</dbReference>
<evidence type="ECO:0000256" key="1">
    <source>
        <dbReference type="ARBA" id="ARBA00000681"/>
    </source>
</evidence>
<feature type="domain" description="GH10" evidence="9">
    <location>
        <begin position="5"/>
        <end position="334"/>
    </location>
</feature>
<keyword evidence="4 8" id="KW-0378">Hydrolase</keyword>
<sequence length="339" mass="40353">MGGNQRELLSLSKAYEDLFLIGAAVNHFTIDSELSLLEKHFNSLTAENEMKFEHIQPKENQFQFEYVDKLVSYSERYGHQLRGHTLVWHNQTSDWIFKAPEGKEMNRDLLLGRMKSHIMTLLKRYKGKFYSWDVVNEAISDQKGEFLRHSPWLDIIGEDFIDYAFRYAHEADPEAALFYNDYNESDPEKRDKIYTLVKDMLEKDVPIHGIGLQAHWNIHDPSMDHIRAAIEKYASLGLQLQITEMDVSMFQFEDKRIDLLKPTSEMLEKQAERYEQFFKLFKEYHQHITSVTFWGVSDKYTWLHDFPVRGRRNWPFLFDENNQTKEAYWRVIDQVSISK</sequence>
<dbReference type="SMR" id="Q6TDT4"/>
<proteinExistence type="inferred from homology"/>
<accession>Q6TDT4</accession>
<evidence type="ECO:0000259" key="9">
    <source>
        <dbReference type="PROSITE" id="PS51760"/>
    </source>
</evidence>
<reference evidence="10" key="1">
    <citation type="submission" date="2003-09" db="EMBL/GenBank/DDBJ databases">
        <title>Molecular cloning and nucleotide sequence of xylanase gene from Bacillus alcalophilus AX2000.</title>
        <authorList>
            <person name="Kim T.-Y."/>
            <person name="Park Y.S."/>
        </authorList>
    </citation>
    <scope>NUCLEOTIDE SEQUENCE</scope>
    <source>
        <strain evidence="10">AX2000</strain>
    </source>
</reference>
<dbReference type="PRINTS" id="PR00134">
    <property type="entry name" value="GLHYDRLASE10"/>
</dbReference>
<comment type="pathway">
    <text evidence="2">Glycan degradation; xylan degradation.</text>
</comment>
<dbReference type="PANTHER" id="PTHR31490">
    <property type="entry name" value="GLYCOSYL HYDROLASE"/>
    <property type="match status" value="1"/>
</dbReference>
<dbReference type="InterPro" id="IPR044846">
    <property type="entry name" value="GH10"/>
</dbReference>
<dbReference type="InterPro" id="IPR017853">
    <property type="entry name" value="GH"/>
</dbReference>
<dbReference type="EC" id="3.2.1.8" evidence="8"/>
<name>Q6TDT4_ALKAL</name>
<dbReference type="EMBL" id="AY423561">
    <property type="protein sequence ID" value="AAQ99279.1"/>
    <property type="molecule type" value="Genomic_DNA"/>
</dbReference>
<protein>
    <recommendedName>
        <fullName evidence="8">Beta-xylanase</fullName>
        <ecNumber evidence="8">3.2.1.8</ecNumber>
    </recommendedName>
</protein>
<dbReference type="GO" id="GO:0045493">
    <property type="term" value="P:xylan catabolic process"/>
    <property type="evidence" value="ECO:0007669"/>
    <property type="project" value="UniProtKB-KW"/>
</dbReference>
<organism evidence="10">
    <name type="scientific">Alkalihalobacillus alcalophilus</name>
    <name type="common">Bacillus alcalophilus</name>
    <dbReference type="NCBI Taxonomy" id="1445"/>
    <lineage>
        <taxon>Bacteria</taxon>
        <taxon>Bacillati</taxon>
        <taxon>Bacillota</taxon>
        <taxon>Bacilli</taxon>
        <taxon>Bacillales</taxon>
        <taxon>Bacillaceae</taxon>
        <taxon>Alkalihalobacillus</taxon>
    </lineage>
</organism>
<dbReference type="GO" id="GO:0031176">
    <property type="term" value="F:endo-1,4-beta-xylanase activity"/>
    <property type="evidence" value="ECO:0007669"/>
    <property type="project" value="UniProtKB-EC"/>
</dbReference>
<keyword evidence="6 8" id="KW-0326">Glycosidase</keyword>
<gene>
    <name evidence="10" type="primary">xynT</name>
</gene>
<keyword evidence="7 8" id="KW-0624">Polysaccharide degradation</keyword>
<dbReference type="AlphaFoldDB" id="Q6TDT4"/>
<keyword evidence="5 8" id="KW-0119">Carbohydrate metabolism</keyword>
<evidence type="ECO:0000256" key="5">
    <source>
        <dbReference type="ARBA" id="ARBA00023277"/>
    </source>
</evidence>
<evidence type="ECO:0000313" key="10">
    <source>
        <dbReference type="EMBL" id="AAQ99279.1"/>
    </source>
</evidence>
<evidence type="ECO:0000256" key="6">
    <source>
        <dbReference type="ARBA" id="ARBA00023295"/>
    </source>
</evidence>
<evidence type="ECO:0000256" key="8">
    <source>
        <dbReference type="RuleBase" id="RU361174"/>
    </source>
</evidence>
<evidence type="ECO:0000256" key="2">
    <source>
        <dbReference type="ARBA" id="ARBA00004851"/>
    </source>
</evidence>
<evidence type="ECO:0000256" key="7">
    <source>
        <dbReference type="ARBA" id="ARBA00023326"/>
    </source>
</evidence>